<dbReference type="PANTHER" id="PTHR32026:SF27">
    <property type="entry name" value="METHYLTRANSFERASE FKBM DOMAIN-CONTAINING PROTEIN-RELATED"/>
    <property type="match status" value="1"/>
</dbReference>
<dbReference type="AlphaFoldDB" id="A0A1E7FDG1"/>
<accession>A0A1E7FDG1</accession>
<dbReference type="OrthoDB" id="184284at2759"/>
<keyword evidence="3" id="KW-1185">Reference proteome</keyword>
<evidence type="ECO:0000313" key="2">
    <source>
        <dbReference type="EMBL" id="OEU16181.1"/>
    </source>
</evidence>
<feature type="domain" description="Methyltransferase" evidence="1">
    <location>
        <begin position="179"/>
        <end position="309"/>
    </location>
</feature>
<dbReference type="Proteomes" id="UP000095751">
    <property type="component" value="Unassembled WGS sequence"/>
</dbReference>
<organism evidence="2 3">
    <name type="scientific">Fragilariopsis cylindrus CCMP1102</name>
    <dbReference type="NCBI Taxonomy" id="635003"/>
    <lineage>
        <taxon>Eukaryota</taxon>
        <taxon>Sar</taxon>
        <taxon>Stramenopiles</taxon>
        <taxon>Ochrophyta</taxon>
        <taxon>Bacillariophyta</taxon>
        <taxon>Bacillariophyceae</taxon>
        <taxon>Bacillariophycidae</taxon>
        <taxon>Bacillariales</taxon>
        <taxon>Bacillariaceae</taxon>
        <taxon>Fragilariopsis</taxon>
    </lineage>
</organism>
<dbReference type="PANTHER" id="PTHR32026">
    <property type="entry name" value="METHYLTRANSFERASE-LIKE PROTEIN 24"/>
    <property type="match status" value="1"/>
</dbReference>
<evidence type="ECO:0000259" key="1">
    <source>
        <dbReference type="Pfam" id="PF13383"/>
    </source>
</evidence>
<gene>
    <name evidence="2" type="ORF">FRACYDRAFT_185961</name>
</gene>
<sequence>MDLGSPRGDHSNSIICPSAVNLFDQSSDNIDIMIEKAKDFHQRGGNLVSIENYLNGQMQSTLDKQNLKFEFDKNSDQQPLSTDRAIHDLKLYYQTHNVPRGGYGQPLPGKWTGENARKTGPLFENRWINVIETDTADRFKVAIGHVGPNCTKEIHFAEQSYEEKIFCVPPPVGNGTALLSEECNIFSIGSNDQWGFEEEVVQKLPNCVTHTFDCTLPNNKPKRKPNSDHVQFYPYCIGDAEGDNDNKQTDDKTKRFLPYKELWERTNTTRPPKLLKIDVEGFEFGVIPSMLRNSPSEIWPEQIMMEVHWGTRMVDVPSMLRTRQASEISLMFGQLFNYGGYLPVKVKYFEPGCSTCMEVLLVRVLCY</sequence>
<proteinExistence type="predicted"/>
<name>A0A1E7FDG1_9STRA</name>
<dbReference type="InterPro" id="IPR025714">
    <property type="entry name" value="Methyltranfer_dom"/>
</dbReference>
<dbReference type="KEGG" id="fcy:FRACYDRAFT_185961"/>
<protein>
    <recommendedName>
        <fullName evidence="1">Methyltransferase domain-containing protein</fullName>
    </recommendedName>
</protein>
<dbReference type="Pfam" id="PF13383">
    <property type="entry name" value="Methyltransf_22"/>
    <property type="match status" value="1"/>
</dbReference>
<dbReference type="InParanoid" id="A0A1E7FDG1"/>
<dbReference type="InterPro" id="IPR026913">
    <property type="entry name" value="METTL24"/>
</dbReference>
<evidence type="ECO:0000313" key="3">
    <source>
        <dbReference type="Proteomes" id="UP000095751"/>
    </source>
</evidence>
<dbReference type="EMBL" id="KV784358">
    <property type="protein sequence ID" value="OEU16181.1"/>
    <property type="molecule type" value="Genomic_DNA"/>
</dbReference>
<reference evidence="2 3" key="1">
    <citation type="submission" date="2016-09" db="EMBL/GenBank/DDBJ databases">
        <title>Extensive genetic diversity and differential bi-allelic expression allows diatom success in the polar Southern Ocean.</title>
        <authorList>
            <consortium name="DOE Joint Genome Institute"/>
            <person name="Mock T."/>
            <person name="Otillar R.P."/>
            <person name="Strauss J."/>
            <person name="Dupont C."/>
            <person name="Frickenhaus S."/>
            <person name="Maumus F."/>
            <person name="Mcmullan M."/>
            <person name="Sanges R."/>
            <person name="Schmutz J."/>
            <person name="Toseland A."/>
            <person name="Valas R."/>
            <person name="Veluchamy A."/>
            <person name="Ward B.J."/>
            <person name="Allen A."/>
            <person name="Barry K."/>
            <person name="Falciatore A."/>
            <person name="Ferrante M."/>
            <person name="Fortunato A.E."/>
            <person name="Gloeckner G."/>
            <person name="Gruber A."/>
            <person name="Hipkin R."/>
            <person name="Janech M."/>
            <person name="Kroth P."/>
            <person name="Leese F."/>
            <person name="Lindquist E."/>
            <person name="Lyon B.R."/>
            <person name="Martin J."/>
            <person name="Mayer C."/>
            <person name="Parker M."/>
            <person name="Quesneville H."/>
            <person name="Raymond J."/>
            <person name="Uhlig C."/>
            <person name="Valentin K.U."/>
            <person name="Worden A.Z."/>
            <person name="Armbrust E.V."/>
            <person name="Bowler C."/>
            <person name="Green B."/>
            <person name="Moulton V."/>
            <person name="Van Oosterhout C."/>
            <person name="Grigoriev I."/>
        </authorList>
    </citation>
    <scope>NUCLEOTIDE SEQUENCE [LARGE SCALE GENOMIC DNA]</scope>
    <source>
        <strain evidence="2 3">CCMP1102</strain>
    </source>
</reference>